<dbReference type="InterPro" id="IPR050272">
    <property type="entry name" value="Isochorismatase-like_hydrls"/>
</dbReference>
<dbReference type="Gene3D" id="3.40.50.850">
    <property type="entry name" value="Isochorismatase-like"/>
    <property type="match status" value="1"/>
</dbReference>
<dbReference type="SUPFAM" id="SSF52499">
    <property type="entry name" value="Isochorismatase-like hydrolases"/>
    <property type="match status" value="1"/>
</dbReference>
<name>A0A1G8LLB4_9BACI</name>
<evidence type="ECO:0000259" key="3">
    <source>
        <dbReference type="Pfam" id="PF00857"/>
    </source>
</evidence>
<evidence type="ECO:0000313" key="5">
    <source>
        <dbReference type="Proteomes" id="UP000198853"/>
    </source>
</evidence>
<dbReference type="GO" id="GO:0016787">
    <property type="term" value="F:hydrolase activity"/>
    <property type="evidence" value="ECO:0007669"/>
    <property type="project" value="UniProtKB-KW"/>
</dbReference>
<sequence>MSEALLVIDYTNDFVASDGRLTCGEPGQNIEGRLASILQGFHQNEKEIFFPVDVHEENDPYHPETELFPPHNIRGTKGREQYGQVQTFLDDLGEEWPQHIHWMDKTRYSAFAGTPLELKLRERGITHLHLVGVCTDICILHTAVDAYNRGFQLTVHEDAVQSFNADGHAWALGHFQDCLGANVVSG</sequence>
<dbReference type="InterPro" id="IPR036380">
    <property type="entry name" value="Isochorismatase-like_sf"/>
</dbReference>
<dbReference type="Pfam" id="PF00857">
    <property type="entry name" value="Isochorismatase"/>
    <property type="match status" value="1"/>
</dbReference>
<evidence type="ECO:0000256" key="2">
    <source>
        <dbReference type="ARBA" id="ARBA00022801"/>
    </source>
</evidence>
<dbReference type="CDD" id="cd00431">
    <property type="entry name" value="cysteine_hydrolases"/>
    <property type="match status" value="1"/>
</dbReference>
<dbReference type="OrthoDB" id="9796485at2"/>
<comment type="similarity">
    <text evidence="1">Belongs to the isochorismatase family.</text>
</comment>
<dbReference type="Proteomes" id="UP000198853">
    <property type="component" value="Unassembled WGS sequence"/>
</dbReference>
<protein>
    <submittedName>
        <fullName evidence="4">Nicotinamidase-related amidase</fullName>
    </submittedName>
</protein>
<dbReference type="InterPro" id="IPR000868">
    <property type="entry name" value="Isochorismatase-like_dom"/>
</dbReference>
<proteinExistence type="inferred from homology"/>
<dbReference type="EMBL" id="FNEN01000003">
    <property type="protein sequence ID" value="SDI56468.1"/>
    <property type="molecule type" value="Genomic_DNA"/>
</dbReference>
<dbReference type="AlphaFoldDB" id="A0A1G8LLB4"/>
<keyword evidence="5" id="KW-1185">Reference proteome</keyword>
<keyword evidence="2" id="KW-0378">Hydrolase</keyword>
<feature type="domain" description="Isochorismatase-like" evidence="3">
    <location>
        <begin position="4"/>
        <end position="179"/>
    </location>
</feature>
<dbReference type="PANTHER" id="PTHR43540:SF10">
    <property type="entry name" value="ISOCHORISMATASE"/>
    <property type="match status" value="1"/>
</dbReference>
<evidence type="ECO:0000256" key="1">
    <source>
        <dbReference type="ARBA" id="ARBA00006336"/>
    </source>
</evidence>
<dbReference type="PANTHER" id="PTHR43540">
    <property type="entry name" value="PEROXYUREIDOACRYLATE/UREIDOACRYLATE AMIDOHYDROLASE-RELATED"/>
    <property type="match status" value="1"/>
</dbReference>
<dbReference type="RefSeq" id="WP_090396664.1">
    <property type="nucleotide sequence ID" value="NZ_FNEN01000003.1"/>
</dbReference>
<gene>
    <name evidence="4" type="ORF">SAMN04488123_103152</name>
</gene>
<accession>A0A1G8LLB4</accession>
<evidence type="ECO:0000313" key="4">
    <source>
        <dbReference type="EMBL" id="SDI56468.1"/>
    </source>
</evidence>
<reference evidence="4 5" key="1">
    <citation type="submission" date="2016-10" db="EMBL/GenBank/DDBJ databases">
        <authorList>
            <person name="de Groot N.N."/>
        </authorList>
    </citation>
    <scope>NUCLEOTIDE SEQUENCE [LARGE SCALE GENOMIC DNA]</scope>
    <source>
        <strain evidence="4 5">DSM 21771</strain>
    </source>
</reference>
<organism evidence="4 5">
    <name type="scientific">Natribacillus halophilus</name>
    <dbReference type="NCBI Taxonomy" id="549003"/>
    <lineage>
        <taxon>Bacteria</taxon>
        <taxon>Bacillati</taxon>
        <taxon>Bacillota</taxon>
        <taxon>Bacilli</taxon>
        <taxon>Bacillales</taxon>
        <taxon>Bacillaceae</taxon>
        <taxon>Natribacillus</taxon>
    </lineage>
</organism>